<evidence type="ECO:0000256" key="19">
    <source>
        <dbReference type="RuleBase" id="RU000363"/>
    </source>
</evidence>
<protein>
    <recommendedName>
        <fullName evidence="15">3-hydroxyacyl-CoA dehydrogenase type-2</fullName>
        <ecNumber evidence="3">1.1.1.53</ecNumber>
    </recommendedName>
    <alternativeName>
        <fullName evidence="17">3-hydroxyacyl-CoA dehydrogenase type II</fullName>
    </alternativeName>
    <alternativeName>
        <fullName evidence="18">Mitochondrial ribonuclease P protein 2</fullName>
    </alternativeName>
    <alternativeName>
        <fullName evidence="16">Type II HADH</fullName>
    </alternativeName>
</protein>
<comment type="catalytic activity">
    <reaction evidence="11">
        <text>ursodeoxycholate + NAD(+) = 7-oxolithocholate + NADH + H(+)</text>
        <dbReference type="Rhea" id="RHEA:42028"/>
        <dbReference type="ChEBI" id="CHEBI:15378"/>
        <dbReference type="ChEBI" id="CHEBI:57540"/>
        <dbReference type="ChEBI" id="CHEBI:57945"/>
        <dbReference type="ChEBI" id="CHEBI:78604"/>
        <dbReference type="ChEBI" id="CHEBI:78605"/>
    </reaction>
    <physiologicalReaction direction="left-to-right" evidence="11">
        <dbReference type="Rhea" id="RHEA:42029"/>
    </physiologicalReaction>
</comment>
<dbReference type="Proteomes" id="UP000008311">
    <property type="component" value="Unassembled WGS sequence"/>
</dbReference>
<dbReference type="GO" id="GO:0004303">
    <property type="term" value="F:estradiol 17-beta-dehydrogenase [NAD(P)+] activity"/>
    <property type="evidence" value="ECO:0007669"/>
    <property type="project" value="UniProtKB-EC"/>
</dbReference>
<dbReference type="EMBL" id="EQ975341">
    <property type="protein sequence ID" value="EEF27536.1"/>
    <property type="molecule type" value="Genomic_DNA"/>
</dbReference>
<evidence type="ECO:0000259" key="21">
    <source>
        <dbReference type="SMART" id="SM00822"/>
    </source>
</evidence>
<feature type="compositionally biased region" description="Basic and acidic residues" evidence="20">
    <location>
        <begin position="84"/>
        <end position="95"/>
    </location>
</feature>
<dbReference type="PRINTS" id="PR00080">
    <property type="entry name" value="SDRFAMILY"/>
</dbReference>
<comment type="catalytic activity">
    <reaction evidence="7">
        <text>17beta-hydroxy-5alpha-androstan-3-one + NAD(+) = 5alpha-androstan-3,17-dione + NADH + H(+)</text>
        <dbReference type="Rhea" id="RHEA:41992"/>
        <dbReference type="ChEBI" id="CHEBI:15378"/>
        <dbReference type="ChEBI" id="CHEBI:15994"/>
        <dbReference type="ChEBI" id="CHEBI:16330"/>
        <dbReference type="ChEBI" id="CHEBI:57540"/>
        <dbReference type="ChEBI" id="CHEBI:57945"/>
    </reaction>
    <physiologicalReaction direction="left-to-right" evidence="7">
        <dbReference type="Rhea" id="RHEA:41993"/>
    </physiologicalReaction>
</comment>
<dbReference type="SMART" id="SM00822">
    <property type="entry name" value="PKS_KR"/>
    <property type="match status" value="1"/>
</dbReference>
<evidence type="ECO:0000256" key="9">
    <source>
        <dbReference type="ARBA" id="ARBA00051004"/>
    </source>
</evidence>
<dbReference type="PRINTS" id="PR00081">
    <property type="entry name" value="GDHRDH"/>
</dbReference>
<comment type="catalytic activity">
    <reaction evidence="5">
        <text>a (3S)-3-hydroxyacyl-CoA + NAD(+) = a 3-oxoacyl-CoA + NADH + H(+)</text>
        <dbReference type="Rhea" id="RHEA:22432"/>
        <dbReference type="ChEBI" id="CHEBI:15378"/>
        <dbReference type="ChEBI" id="CHEBI:57318"/>
        <dbReference type="ChEBI" id="CHEBI:57540"/>
        <dbReference type="ChEBI" id="CHEBI:57945"/>
        <dbReference type="ChEBI" id="CHEBI:90726"/>
        <dbReference type="EC" id="1.1.1.35"/>
    </reaction>
    <physiologicalReaction direction="left-to-right" evidence="5">
        <dbReference type="Rhea" id="RHEA:22433"/>
    </physiologicalReaction>
    <physiologicalReaction direction="right-to-left" evidence="5">
        <dbReference type="Rhea" id="RHEA:22434"/>
    </physiologicalReaction>
</comment>
<comment type="catalytic activity">
    <reaction evidence="12">
        <text>5alpha-pregnan-20beta-ol-3-one + NAD(+) = 5alpha-pregnane-3,20-dione + NADH + H(+)</text>
        <dbReference type="Rhea" id="RHEA:42008"/>
        <dbReference type="ChEBI" id="CHEBI:15378"/>
        <dbReference type="ChEBI" id="CHEBI:28952"/>
        <dbReference type="ChEBI" id="CHEBI:57540"/>
        <dbReference type="ChEBI" id="CHEBI:57945"/>
        <dbReference type="ChEBI" id="CHEBI:78594"/>
    </reaction>
    <physiologicalReaction direction="left-to-right" evidence="12">
        <dbReference type="Rhea" id="RHEA:42009"/>
    </physiologicalReaction>
</comment>
<name>B9T9C8_RICCO</name>
<proteinExistence type="inferred from homology"/>
<dbReference type="EC" id="1.1.1.53" evidence="3"/>
<sequence length="433" mass="45142">MAHAQNAATLHQTQRTDQANRDAAVADEASTARPARTAPPATLSYGPVLNPRAQQGADAVRKDPAEVHDEADTLTRQAQPPERQLTDKQREELRRRAARRHPAWQGEGAMAPRPLRSGEVPPATAAVPIPPPATAPQPTVPNTSVIRGCQGIVCTDGAGNTFNAGGNAGVSSTGRAWRQMQIQNNVFIVTGGASGLGAATARTIVEAGGKVVLADVQQEAGAALAAELGAGARFVKCDVTSEADGQAVVAAALELGSLRGLVNCAGVAPAIKTVGKDGPHPLDAFQRAVNINLVGTFNMCRLAADAMGREEALEHGERGVIINTASVAAFDGQIGQAAYGASKAGVAGMTLPMARDLSRSGIRVMTIAPGIFETPMLMGMPQEVRDSLGKMVPFPPRLGMPREYAHLAKTIIENVMLNGETIRLDGAIRMQPK</sequence>
<evidence type="ECO:0000256" key="3">
    <source>
        <dbReference type="ARBA" id="ARBA00024071"/>
    </source>
</evidence>
<dbReference type="InterPro" id="IPR057326">
    <property type="entry name" value="KR_dom"/>
</dbReference>
<keyword evidence="2 22" id="KW-0560">Oxidoreductase</keyword>
<dbReference type="PANTHER" id="PTHR43658:SF8">
    <property type="entry name" value="17-BETA-HYDROXYSTEROID DEHYDROGENASE 14-RELATED"/>
    <property type="match status" value="1"/>
</dbReference>
<comment type="catalytic activity">
    <reaction evidence="8">
        <text>cortisol + NAD(+) = 11beta,17alpha-dihydroxypregn-4-ene-3,20,21-trione + NADH + H(+)</text>
        <dbReference type="Rhea" id="RHEA:42012"/>
        <dbReference type="ChEBI" id="CHEBI:15378"/>
        <dbReference type="ChEBI" id="CHEBI:17650"/>
        <dbReference type="ChEBI" id="CHEBI:57540"/>
        <dbReference type="ChEBI" id="CHEBI:57945"/>
        <dbReference type="ChEBI" id="CHEBI:78595"/>
    </reaction>
    <physiologicalReaction direction="left-to-right" evidence="8">
        <dbReference type="Rhea" id="RHEA:42013"/>
    </physiologicalReaction>
</comment>
<evidence type="ECO:0000256" key="1">
    <source>
        <dbReference type="ARBA" id="ARBA00006484"/>
    </source>
</evidence>
<comment type="catalytic activity">
    <reaction evidence="9">
        <text>(3S)-3-hydroxybutanoyl-CoA + NAD(+) = acetoacetyl-CoA + NADH + H(+)</text>
        <dbReference type="Rhea" id="RHEA:30799"/>
        <dbReference type="ChEBI" id="CHEBI:15378"/>
        <dbReference type="ChEBI" id="CHEBI:57286"/>
        <dbReference type="ChEBI" id="CHEBI:57316"/>
        <dbReference type="ChEBI" id="CHEBI:57540"/>
        <dbReference type="ChEBI" id="CHEBI:57945"/>
    </reaction>
    <physiologicalReaction direction="left-to-right" evidence="9">
        <dbReference type="Rhea" id="RHEA:30800"/>
    </physiologicalReaction>
    <physiologicalReaction direction="right-to-left" evidence="9">
        <dbReference type="Rhea" id="RHEA:30801"/>
    </physiologicalReaction>
</comment>
<dbReference type="InParanoid" id="B9T9C8"/>
<comment type="similarity">
    <text evidence="1 19">Belongs to the short-chain dehydrogenases/reductases (SDR) family.</text>
</comment>
<dbReference type="InterPro" id="IPR002347">
    <property type="entry name" value="SDR_fam"/>
</dbReference>
<feature type="domain" description="Ketoreductase" evidence="21">
    <location>
        <begin position="185"/>
        <end position="374"/>
    </location>
</feature>
<dbReference type="PROSITE" id="PS00061">
    <property type="entry name" value="ADH_SHORT"/>
    <property type="match status" value="1"/>
</dbReference>
<dbReference type="STRING" id="3988.B9T9C8"/>
<feature type="compositionally biased region" description="Basic and acidic residues" evidence="20">
    <location>
        <begin position="59"/>
        <end position="73"/>
    </location>
</feature>
<feature type="compositionally biased region" description="Low complexity" evidence="20">
    <location>
        <begin position="31"/>
        <end position="42"/>
    </location>
</feature>
<evidence type="ECO:0000256" key="10">
    <source>
        <dbReference type="ARBA" id="ARBA00051637"/>
    </source>
</evidence>
<organism evidence="22 23">
    <name type="scientific">Ricinus communis</name>
    <name type="common">Castor bean</name>
    <dbReference type="NCBI Taxonomy" id="3988"/>
    <lineage>
        <taxon>Eukaryota</taxon>
        <taxon>Viridiplantae</taxon>
        <taxon>Streptophyta</taxon>
        <taxon>Embryophyta</taxon>
        <taxon>Tracheophyta</taxon>
        <taxon>Spermatophyta</taxon>
        <taxon>Magnoliopsida</taxon>
        <taxon>eudicotyledons</taxon>
        <taxon>Gunneridae</taxon>
        <taxon>Pentapetalae</taxon>
        <taxon>rosids</taxon>
        <taxon>fabids</taxon>
        <taxon>Malpighiales</taxon>
        <taxon>Euphorbiaceae</taxon>
        <taxon>Acalyphoideae</taxon>
        <taxon>Acalypheae</taxon>
        <taxon>Ricinus</taxon>
    </lineage>
</organism>
<comment type="catalytic activity">
    <reaction evidence="14">
        <text>11-dehydrocorticosterone + NAD(+) = pregn-4-ene-3,11,20,21-tetraone + NADH + H(+)</text>
        <dbReference type="Rhea" id="RHEA:42020"/>
        <dbReference type="ChEBI" id="CHEBI:15378"/>
        <dbReference type="ChEBI" id="CHEBI:57540"/>
        <dbReference type="ChEBI" id="CHEBI:57945"/>
        <dbReference type="ChEBI" id="CHEBI:78600"/>
        <dbReference type="ChEBI" id="CHEBI:78601"/>
    </reaction>
    <physiologicalReaction direction="left-to-right" evidence="14">
        <dbReference type="Rhea" id="RHEA:42021"/>
    </physiologicalReaction>
</comment>
<dbReference type="GO" id="GO:0106283">
    <property type="term" value="F:ursodeoxycholate 7-beta-dehydrogenase (NAD+) activity"/>
    <property type="evidence" value="ECO:0007669"/>
    <property type="project" value="RHEA"/>
</dbReference>
<evidence type="ECO:0000256" key="6">
    <source>
        <dbReference type="ARBA" id="ARBA00050365"/>
    </source>
</evidence>
<evidence type="ECO:0000256" key="5">
    <source>
        <dbReference type="ARBA" id="ARBA00050141"/>
    </source>
</evidence>
<evidence type="ECO:0000256" key="15">
    <source>
        <dbReference type="ARBA" id="ARBA00072938"/>
    </source>
</evidence>
<dbReference type="AlphaFoldDB" id="B9T9C8"/>
<evidence type="ECO:0000256" key="2">
    <source>
        <dbReference type="ARBA" id="ARBA00023002"/>
    </source>
</evidence>
<dbReference type="Pfam" id="PF00106">
    <property type="entry name" value="adh_short"/>
    <property type="match status" value="1"/>
</dbReference>
<accession>B9T9C8</accession>
<evidence type="ECO:0000256" key="16">
    <source>
        <dbReference type="ARBA" id="ARBA00079624"/>
    </source>
</evidence>
<comment type="catalytic activity">
    <reaction evidence="10">
        <text>3beta,7beta-dihydroxy-5beta-cholan-24-oate + NAD(+) = 3beta-hydroxy-7-oxo-5beta-cholan-24-oate + NADH + H(+)</text>
        <dbReference type="Rhea" id="RHEA:42024"/>
        <dbReference type="ChEBI" id="CHEBI:15378"/>
        <dbReference type="ChEBI" id="CHEBI:57540"/>
        <dbReference type="ChEBI" id="CHEBI:57945"/>
        <dbReference type="ChEBI" id="CHEBI:78602"/>
        <dbReference type="ChEBI" id="CHEBI:78603"/>
    </reaction>
    <physiologicalReaction direction="left-to-right" evidence="10">
        <dbReference type="Rhea" id="RHEA:42025"/>
    </physiologicalReaction>
</comment>
<evidence type="ECO:0000256" key="20">
    <source>
        <dbReference type="SAM" id="MobiDB-lite"/>
    </source>
</evidence>
<dbReference type="Gene3D" id="3.40.50.720">
    <property type="entry name" value="NAD(P)-binding Rossmann-like Domain"/>
    <property type="match status" value="1"/>
</dbReference>
<keyword evidence="23" id="KW-1185">Reference proteome</keyword>
<gene>
    <name evidence="22" type="ORF">RCOM_0388960</name>
</gene>
<evidence type="ECO:0000256" key="4">
    <source>
        <dbReference type="ARBA" id="ARBA00049381"/>
    </source>
</evidence>
<dbReference type="CDD" id="cd05371">
    <property type="entry name" value="HSD10-like_SDR_c"/>
    <property type="match status" value="1"/>
</dbReference>
<comment type="catalytic activity">
    <reaction evidence="13">
        <text>cortisone + NAD(+) = 17alpha-hydroxypregn-4-en-3,11,20-trione-21-al + NADH + H(+)</text>
        <dbReference type="Rhea" id="RHEA:42016"/>
        <dbReference type="ChEBI" id="CHEBI:15378"/>
        <dbReference type="ChEBI" id="CHEBI:16962"/>
        <dbReference type="ChEBI" id="CHEBI:57540"/>
        <dbReference type="ChEBI" id="CHEBI:57945"/>
        <dbReference type="ChEBI" id="CHEBI:78596"/>
    </reaction>
    <physiologicalReaction direction="left-to-right" evidence="13">
        <dbReference type="Rhea" id="RHEA:42017"/>
    </physiologicalReaction>
</comment>
<evidence type="ECO:0000256" key="17">
    <source>
        <dbReference type="ARBA" id="ARBA00082293"/>
    </source>
</evidence>
<dbReference type="eggNOG" id="KOG1199">
    <property type="taxonomic scope" value="Eukaryota"/>
</dbReference>
<evidence type="ECO:0000256" key="7">
    <source>
        <dbReference type="ARBA" id="ARBA00050435"/>
    </source>
</evidence>
<feature type="compositionally biased region" description="Pro residues" evidence="20">
    <location>
        <begin position="128"/>
        <end position="139"/>
    </location>
</feature>
<evidence type="ECO:0000256" key="14">
    <source>
        <dbReference type="ARBA" id="ARBA00052668"/>
    </source>
</evidence>
<feature type="region of interest" description="Disordered" evidence="20">
    <location>
        <begin position="1"/>
        <end position="142"/>
    </location>
</feature>
<comment type="catalytic activity">
    <reaction evidence="6">
        <text>5alpha-androstane-3alpha,17beta-diol + NAD(+) = 17beta-hydroxy-5alpha-androstan-3-one + NADH + H(+)</text>
        <dbReference type="Rhea" id="RHEA:42004"/>
        <dbReference type="ChEBI" id="CHEBI:15378"/>
        <dbReference type="ChEBI" id="CHEBI:16330"/>
        <dbReference type="ChEBI" id="CHEBI:36713"/>
        <dbReference type="ChEBI" id="CHEBI:57540"/>
        <dbReference type="ChEBI" id="CHEBI:57945"/>
        <dbReference type="EC" id="1.1.1.53"/>
    </reaction>
    <physiologicalReaction direction="right-to-left" evidence="6">
        <dbReference type="Rhea" id="RHEA:42006"/>
    </physiologicalReaction>
</comment>
<evidence type="ECO:0000256" key="13">
    <source>
        <dbReference type="ARBA" id="ARBA00052417"/>
    </source>
</evidence>
<dbReference type="FunFam" id="3.40.50.720:FF:000215">
    <property type="entry name" value="3-hydroxyacyl-CoA dehydrogenase type-2"/>
    <property type="match status" value="1"/>
</dbReference>
<comment type="catalytic activity">
    <reaction evidence="4">
        <text>17beta-estradiol + NAD(+) = estrone + NADH + H(+)</text>
        <dbReference type="Rhea" id="RHEA:24612"/>
        <dbReference type="ChEBI" id="CHEBI:15378"/>
        <dbReference type="ChEBI" id="CHEBI:16469"/>
        <dbReference type="ChEBI" id="CHEBI:17263"/>
        <dbReference type="ChEBI" id="CHEBI:57540"/>
        <dbReference type="ChEBI" id="CHEBI:57945"/>
        <dbReference type="EC" id="1.1.1.62"/>
    </reaction>
    <physiologicalReaction direction="left-to-right" evidence="4">
        <dbReference type="Rhea" id="RHEA:24613"/>
    </physiologicalReaction>
</comment>
<dbReference type="SUPFAM" id="SSF51735">
    <property type="entry name" value="NAD(P)-binding Rossmann-fold domains"/>
    <property type="match status" value="1"/>
</dbReference>
<evidence type="ECO:0000256" key="8">
    <source>
        <dbReference type="ARBA" id="ARBA00050927"/>
    </source>
</evidence>
<evidence type="ECO:0000256" key="18">
    <source>
        <dbReference type="ARBA" id="ARBA00082399"/>
    </source>
</evidence>
<evidence type="ECO:0000256" key="11">
    <source>
        <dbReference type="ARBA" id="ARBA00051831"/>
    </source>
</evidence>
<dbReference type="GO" id="GO:0106282">
    <property type="term" value="F:isoursodeoxycholate 7-beta-dehydrogenase (NAD+) activity"/>
    <property type="evidence" value="ECO:0007669"/>
    <property type="project" value="RHEA"/>
</dbReference>
<feature type="compositionally biased region" description="Polar residues" evidence="20">
    <location>
        <begin position="1"/>
        <end position="17"/>
    </location>
</feature>
<dbReference type="GO" id="GO:0003857">
    <property type="term" value="F:(3S)-3-hydroxyacyl-CoA dehydrogenase (NAD+) activity"/>
    <property type="evidence" value="ECO:0007669"/>
    <property type="project" value="UniProtKB-EC"/>
</dbReference>
<evidence type="ECO:0000313" key="23">
    <source>
        <dbReference type="Proteomes" id="UP000008311"/>
    </source>
</evidence>
<dbReference type="InterPro" id="IPR036291">
    <property type="entry name" value="NAD(P)-bd_dom_sf"/>
</dbReference>
<dbReference type="GO" id="GO:0047044">
    <property type="term" value="F:androstan-3-alpha,17-beta-diol dehydrogenase (NAD+) activity"/>
    <property type="evidence" value="ECO:0007669"/>
    <property type="project" value="UniProtKB-EC"/>
</dbReference>
<evidence type="ECO:0000256" key="12">
    <source>
        <dbReference type="ARBA" id="ARBA00052095"/>
    </source>
</evidence>
<dbReference type="InterPro" id="IPR020904">
    <property type="entry name" value="Sc_DH/Rdtase_CS"/>
</dbReference>
<evidence type="ECO:0000313" key="22">
    <source>
        <dbReference type="EMBL" id="EEF27536.1"/>
    </source>
</evidence>
<dbReference type="PANTHER" id="PTHR43658">
    <property type="entry name" value="SHORT-CHAIN DEHYDROGENASE/REDUCTASE"/>
    <property type="match status" value="1"/>
</dbReference>
<reference evidence="23" key="1">
    <citation type="journal article" date="2010" name="Nat. Biotechnol.">
        <title>Draft genome sequence of the oilseed species Ricinus communis.</title>
        <authorList>
            <person name="Chan A.P."/>
            <person name="Crabtree J."/>
            <person name="Zhao Q."/>
            <person name="Lorenzi H."/>
            <person name="Orvis J."/>
            <person name="Puiu D."/>
            <person name="Melake-Berhan A."/>
            <person name="Jones K.M."/>
            <person name="Redman J."/>
            <person name="Chen G."/>
            <person name="Cahoon E.B."/>
            <person name="Gedil M."/>
            <person name="Stanke M."/>
            <person name="Haas B.J."/>
            <person name="Wortman J.R."/>
            <person name="Fraser-Liggett C.M."/>
            <person name="Ravel J."/>
            <person name="Rabinowicz P.D."/>
        </authorList>
    </citation>
    <scope>NUCLEOTIDE SEQUENCE [LARGE SCALE GENOMIC DNA]</scope>
    <source>
        <strain evidence="23">cv. Hale</strain>
    </source>
</reference>